<evidence type="ECO:0000256" key="2">
    <source>
        <dbReference type="ARBA" id="ARBA00007703"/>
    </source>
</evidence>
<name>L8JFN5_9GAMM</name>
<dbReference type="SUPFAM" id="SSF140566">
    <property type="entry name" value="FlgN-like"/>
    <property type="match status" value="1"/>
</dbReference>
<dbReference type="RefSeq" id="WP_007462910.1">
    <property type="nucleotide sequence ID" value="NZ_AMZO01000004.1"/>
</dbReference>
<keyword evidence="3" id="KW-1005">Bacterial flagellum biogenesis</keyword>
<dbReference type="InterPro" id="IPR036679">
    <property type="entry name" value="FlgN-like_sf"/>
</dbReference>
<evidence type="ECO:0008006" key="6">
    <source>
        <dbReference type="Google" id="ProtNLM"/>
    </source>
</evidence>
<sequence length="144" mass="16388">MTSRTQQVKALLGELAQDVKSYQQLATQLKHQQSLLVNRDSQALLTHNVQLQKLMQRLSDNAKKRCEYLETLGVSADDAGMKRLLAALPAQFNQQGNQLWQQLYQLTLQCQELNNANGRVLAQQKQMIDKLLKPEQQYCYGPGC</sequence>
<dbReference type="Gene3D" id="1.20.58.300">
    <property type="entry name" value="FlgN-like"/>
    <property type="match status" value="1"/>
</dbReference>
<dbReference type="AlphaFoldDB" id="L8JFN5"/>
<evidence type="ECO:0000313" key="4">
    <source>
        <dbReference type="EMBL" id="ELR67068.1"/>
    </source>
</evidence>
<keyword evidence="5" id="KW-1185">Reference proteome</keyword>
<protein>
    <recommendedName>
        <fullName evidence="6">Flagellar protein FlgN</fullName>
    </recommendedName>
</protein>
<evidence type="ECO:0000256" key="1">
    <source>
        <dbReference type="ARBA" id="ARBA00002397"/>
    </source>
</evidence>
<dbReference type="InterPro" id="IPR007809">
    <property type="entry name" value="FlgN-like"/>
</dbReference>
<dbReference type="EMBL" id="AMZO01000004">
    <property type="protein sequence ID" value="ELR67068.1"/>
    <property type="molecule type" value="Genomic_DNA"/>
</dbReference>
<gene>
    <name evidence="4" type="ORF">C942_03669</name>
</gene>
<dbReference type="OrthoDB" id="5600584at2"/>
<dbReference type="PATRIC" id="fig|1056511.3.peg.901"/>
<organism evidence="4 5">
    <name type="scientific">Photobacterium marinum</name>
    <dbReference type="NCBI Taxonomy" id="1056511"/>
    <lineage>
        <taxon>Bacteria</taxon>
        <taxon>Pseudomonadati</taxon>
        <taxon>Pseudomonadota</taxon>
        <taxon>Gammaproteobacteria</taxon>
        <taxon>Vibrionales</taxon>
        <taxon>Vibrionaceae</taxon>
        <taxon>Photobacterium</taxon>
    </lineage>
</organism>
<comment type="caution">
    <text evidence="4">The sequence shown here is derived from an EMBL/GenBank/DDBJ whole genome shotgun (WGS) entry which is preliminary data.</text>
</comment>
<evidence type="ECO:0000313" key="5">
    <source>
        <dbReference type="Proteomes" id="UP000011134"/>
    </source>
</evidence>
<proteinExistence type="inferred from homology"/>
<reference evidence="4 5" key="1">
    <citation type="submission" date="2012-12" db="EMBL/GenBank/DDBJ databases">
        <title>Genome Assembly of Photobacterium sp. AK15.</title>
        <authorList>
            <person name="Khatri I."/>
            <person name="Vaidya B."/>
            <person name="Srinivas T.N.R."/>
            <person name="Subramanian S."/>
            <person name="Pinnaka A."/>
        </authorList>
    </citation>
    <scope>NUCLEOTIDE SEQUENCE [LARGE SCALE GENOMIC DNA]</scope>
    <source>
        <strain evidence="4 5">AK15</strain>
    </source>
</reference>
<accession>L8JFN5</accession>
<dbReference type="Pfam" id="PF05130">
    <property type="entry name" value="FlgN"/>
    <property type="match status" value="1"/>
</dbReference>
<dbReference type="Proteomes" id="UP000011134">
    <property type="component" value="Unassembled WGS sequence"/>
</dbReference>
<comment type="similarity">
    <text evidence="2">Belongs to the FlgN family.</text>
</comment>
<evidence type="ECO:0000256" key="3">
    <source>
        <dbReference type="ARBA" id="ARBA00022795"/>
    </source>
</evidence>
<comment type="function">
    <text evidence="1">Required for the efficient initiation of filament assembly.</text>
</comment>
<dbReference type="GO" id="GO:0044780">
    <property type="term" value="P:bacterial-type flagellum assembly"/>
    <property type="evidence" value="ECO:0007669"/>
    <property type="project" value="InterPro"/>
</dbReference>